<evidence type="ECO:0000259" key="6">
    <source>
        <dbReference type="PROSITE" id="PS50048"/>
    </source>
</evidence>
<dbReference type="Gene3D" id="4.10.240.10">
    <property type="entry name" value="Zn(2)-C6 fungal-type DNA-binding domain"/>
    <property type="match status" value="1"/>
</dbReference>
<dbReference type="Proteomes" id="UP000324241">
    <property type="component" value="Unassembled WGS sequence"/>
</dbReference>
<reference evidence="7 10" key="2">
    <citation type="submission" date="2019-08" db="EMBL/GenBank/DDBJ databases">
        <title>The genome sequence of a newly discovered highly antifungal drug resistant Aspergillus species, Aspergillus tanneri NIH 1004.</title>
        <authorList>
            <person name="Mounaud S."/>
            <person name="Singh I."/>
            <person name="Joardar V."/>
            <person name="Pakala S."/>
            <person name="Pakala S."/>
            <person name="Venepally P."/>
            <person name="Chung J.K."/>
            <person name="Losada L."/>
            <person name="Nierman W.C."/>
        </authorList>
    </citation>
    <scope>NUCLEOTIDE SEQUENCE [LARGE SCALE GENOMIC DNA]</scope>
    <source>
        <strain evidence="7 10">NIH1004</strain>
    </source>
</reference>
<evidence type="ECO:0000313" key="10">
    <source>
        <dbReference type="Proteomes" id="UP000324241"/>
    </source>
</evidence>
<keyword evidence="4" id="KW-0539">Nucleus</keyword>
<evidence type="ECO:0000313" key="8">
    <source>
        <dbReference type="EMBL" id="THC96475.1"/>
    </source>
</evidence>
<keyword evidence="9" id="KW-1185">Reference proteome</keyword>
<dbReference type="InterPro" id="IPR036864">
    <property type="entry name" value="Zn2-C6_fun-type_DNA-bd_sf"/>
</dbReference>
<dbReference type="STRING" id="1220188.A0A4S3JLY9"/>
<dbReference type="PANTHER" id="PTHR47784">
    <property type="entry name" value="STEROL UPTAKE CONTROL PROTEIN 2"/>
    <property type="match status" value="1"/>
</dbReference>
<dbReference type="EMBL" id="SOSA01000112">
    <property type="protein sequence ID" value="THC96475.1"/>
    <property type="molecule type" value="Genomic_DNA"/>
</dbReference>
<dbReference type="RefSeq" id="XP_033426806.1">
    <property type="nucleotide sequence ID" value="XM_033570774.1"/>
</dbReference>
<dbReference type="PROSITE" id="PS00463">
    <property type="entry name" value="ZN2_CY6_FUNGAL_1"/>
    <property type="match status" value="1"/>
</dbReference>
<evidence type="ECO:0000256" key="4">
    <source>
        <dbReference type="ARBA" id="ARBA00023242"/>
    </source>
</evidence>
<evidence type="ECO:0000256" key="5">
    <source>
        <dbReference type="SAM" id="MobiDB-lite"/>
    </source>
</evidence>
<dbReference type="CDD" id="cd00067">
    <property type="entry name" value="GAL4"/>
    <property type="match status" value="1"/>
</dbReference>
<keyword evidence="3" id="KW-0804">Transcription</keyword>
<dbReference type="GeneID" id="54328840"/>
<proteinExistence type="predicted"/>
<feature type="domain" description="Zn(2)-C6 fungal-type" evidence="6">
    <location>
        <begin position="62"/>
        <end position="92"/>
    </location>
</feature>
<dbReference type="Proteomes" id="UP000308092">
    <property type="component" value="Unassembled WGS sequence"/>
</dbReference>
<evidence type="ECO:0000313" key="9">
    <source>
        <dbReference type="Proteomes" id="UP000308092"/>
    </source>
</evidence>
<organism evidence="8 9">
    <name type="scientific">Aspergillus tanneri</name>
    <dbReference type="NCBI Taxonomy" id="1220188"/>
    <lineage>
        <taxon>Eukaryota</taxon>
        <taxon>Fungi</taxon>
        <taxon>Dikarya</taxon>
        <taxon>Ascomycota</taxon>
        <taxon>Pezizomycotina</taxon>
        <taxon>Eurotiomycetes</taxon>
        <taxon>Eurotiomycetidae</taxon>
        <taxon>Eurotiales</taxon>
        <taxon>Aspergillaceae</taxon>
        <taxon>Aspergillus</taxon>
        <taxon>Aspergillus subgen. Circumdati</taxon>
    </lineage>
</organism>
<accession>A0A4S3JLY9</accession>
<dbReference type="PANTHER" id="PTHR47784:SF9">
    <property type="entry name" value="ZN(II)2CYS6 TRANSCRIPTION FACTOR (EUROFUNG)"/>
    <property type="match status" value="1"/>
</dbReference>
<dbReference type="GO" id="GO:0003677">
    <property type="term" value="F:DNA binding"/>
    <property type="evidence" value="ECO:0007669"/>
    <property type="project" value="UniProtKB-KW"/>
</dbReference>
<dbReference type="Pfam" id="PF00172">
    <property type="entry name" value="Zn_clus"/>
    <property type="match status" value="1"/>
</dbReference>
<dbReference type="OrthoDB" id="416217at2759"/>
<protein>
    <recommendedName>
        <fullName evidence="6">Zn(2)-C6 fungal-type domain-containing protein</fullName>
    </recommendedName>
</protein>
<dbReference type="GO" id="GO:0008270">
    <property type="term" value="F:zinc ion binding"/>
    <property type="evidence" value="ECO:0007669"/>
    <property type="project" value="InterPro"/>
</dbReference>
<dbReference type="InterPro" id="IPR053157">
    <property type="entry name" value="Sterol_Uptake_Regulator"/>
</dbReference>
<keyword evidence="2" id="KW-0238">DNA-binding</keyword>
<keyword evidence="1" id="KW-0805">Transcription regulation</keyword>
<dbReference type="SUPFAM" id="SSF57701">
    <property type="entry name" value="Zn2/Cys6 DNA-binding domain"/>
    <property type="match status" value="1"/>
</dbReference>
<evidence type="ECO:0000256" key="1">
    <source>
        <dbReference type="ARBA" id="ARBA00023015"/>
    </source>
</evidence>
<gene>
    <name evidence="7" type="ORF">ATNIH1004_006138</name>
    <name evidence="8" type="ORF">EYZ11_004066</name>
</gene>
<dbReference type="GO" id="GO:0001228">
    <property type="term" value="F:DNA-binding transcription activator activity, RNA polymerase II-specific"/>
    <property type="evidence" value="ECO:0007669"/>
    <property type="project" value="TreeGrafter"/>
</dbReference>
<sequence>MATSVYTSPESKEHNSPRLLAALQGQKSIFKVSKYQPGARSSRQTGDRTYHARRPHQKSRGGCMKCKERRVKCDETKPHCLRCQKYGVDCIYEEGSKHHQDVVSYLIEKVPSLVSPDSTAYSMSLVAVSSKINELLRVKPKRGNLSDPVRALHHFHEHTAPVVNGKSIHSIPRGKMIQLALDSPFLMHSILATAISHLCYALPDNSSYTAVEAYHWQQAISQYSQEIAHVRSENMDALFSACFLMTTHSFRLETCDPRSSFVFSNDPESLNWLMLQSGLRHLLSLAQPWLYRSVWFELFMESRQSNPLFDDHRSGREGLDPAFADICAIDDSSTEGSNPYLWPLRMLTPILAAERSMRSFSMYTNFMGRLDSSFYERLLRRDPPALLILAWWLGLAHSARQWWMETRIRSECTAICMYLEDSDDPRVLALLEFPAETCGYLLRHVQERMNL</sequence>
<evidence type="ECO:0000313" key="7">
    <source>
        <dbReference type="EMBL" id="KAA8647445.1"/>
    </source>
</evidence>
<dbReference type="EMBL" id="QUQM01000004">
    <property type="protein sequence ID" value="KAA8647445.1"/>
    <property type="molecule type" value="Genomic_DNA"/>
</dbReference>
<dbReference type="PROSITE" id="PS50048">
    <property type="entry name" value="ZN2_CY6_FUNGAL_2"/>
    <property type="match status" value="1"/>
</dbReference>
<dbReference type="AlphaFoldDB" id="A0A4S3JLY9"/>
<name>A0A4S3JLY9_9EURO</name>
<reference evidence="8 9" key="1">
    <citation type="submission" date="2019-03" db="EMBL/GenBank/DDBJ databases">
        <title>The genome sequence of a newly discovered highly antifungal drug resistant Aspergillus species, Aspergillus tanneri NIH 1004.</title>
        <authorList>
            <person name="Mounaud S."/>
            <person name="Singh I."/>
            <person name="Joardar V."/>
            <person name="Pakala S."/>
            <person name="Pakala S."/>
            <person name="Venepally P."/>
            <person name="Hoover J."/>
            <person name="Nierman W."/>
            <person name="Chung J."/>
            <person name="Losada L."/>
        </authorList>
    </citation>
    <scope>NUCLEOTIDE SEQUENCE [LARGE SCALE GENOMIC DNA]</scope>
    <source>
        <strain evidence="8 9">NIH1004</strain>
    </source>
</reference>
<dbReference type="VEuPathDB" id="FungiDB:EYZ11_004066"/>
<feature type="region of interest" description="Disordered" evidence="5">
    <location>
        <begin position="34"/>
        <end position="60"/>
    </location>
</feature>
<dbReference type="SMART" id="SM00066">
    <property type="entry name" value="GAL4"/>
    <property type="match status" value="1"/>
</dbReference>
<comment type="caution">
    <text evidence="8">The sequence shown here is derived from an EMBL/GenBank/DDBJ whole genome shotgun (WGS) entry which is preliminary data.</text>
</comment>
<evidence type="ECO:0000256" key="3">
    <source>
        <dbReference type="ARBA" id="ARBA00023163"/>
    </source>
</evidence>
<dbReference type="InterPro" id="IPR001138">
    <property type="entry name" value="Zn2Cys6_DnaBD"/>
</dbReference>
<evidence type="ECO:0000256" key="2">
    <source>
        <dbReference type="ARBA" id="ARBA00023125"/>
    </source>
</evidence>